<dbReference type="RefSeq" id="WP_049700845.1">
    <property type="nucleotide sequence ID" value="NZ_JAQDQF010000003.1"/>
</dbReference>
<dbReference type="CDD" id="cd04647">
    <property type="entry name" value="LbH_MAT_like"/>
    <property type="match status" value="1"/>
</dbReference>
<sequence length="217" mass="23874">MTVESARQDESTGSEQSEPTITLPQRDDFTPRYDFNDISKLGKARNRIGILLYNSLITHIPSHTVRQGFLRAFGAKIGKGTSILRGCLFFDIDQVRIGDYCSIGFRCLFDARSGILIGDNVVIASDTQIIAGHHDPNSPTFAPILNPVRIGDYVWLASRSTVLANVDIGRGAVVGACALVTKSVNDLEMVAGVPAKVRSMRDPDALQYRPFYRPLLY</sequence>
<evidence type="ECO:0000256" key="3">
    <source>
        <dbReference type="ARBA" id="ARBA00022737"/>
    </source>
</evidence>
<evidence type="ECO:0000313" key="6">
    <source>
        <dbReference type="Proteomes" id="UP000037247"/>
    </source>
</evidence>
<dbReference type="InterPro" id="IPR011004">
    <property type="entry name" value="Trimer_LpxA-like_sf"/>
</dbReference>
<keyword evidence="6" id="KW-1185">Reference proteome</keyword>
<keyword evidence="3" id="KW-0677">Repeat</keyword>
<gene>
    <name evidence="5" type="ORF">ABW18_20590</name>
</gene>
<dbReference type="EMBL" id="LDTZ01000024">
    <property type="protein sequence ID" value="KNA89572.1"/>
    <property type="molecule type" value="Genomic_DNA"/>
</dbReference>
<evidence type="ECO:0000313" key="5">
    <source>
        <dbReference type="EMBL" id="KNA89572.1"/>
    </source>
</evidence>
<reference evidence="5 6" key="1">
    <citation type="submission" date="2015-05" db="EMBL/GenBank/DDBJ databases">
        <title>Draft genome sequence of the bacterium Gordonia jacobaea a new member of the Gordonia genus.</title>
        <authorList>
            <person name="Jimenez-Galisteo G."/>
            <person name="Dominguez A."/>
            <person name="Munoz E."/>
            <person name="Vinas M."/>
        </authorList>
    </citation>
    <scope>NUCLEOTIDE SEQUENCE [LARGE SCALE GENOMIC DNA]</scope>
    <source>
        <strain evidence="6">mv1</strain>
    </source>
</reference>
<keyword evidence="2" id="KW-0808">Transferase</keyword>
<dbReference type="InterPro" id="IPR001451">
    <property type="entry name" value="Hexapep"/>
</dbReference>
<protein>
    <submittedName>
        <fullName evidence="5">Acetyltransferase</fullName>
    </submittedName>
</protein>
<evidence type="ECO:0000256" key="4">
    <source>
        <dbReference type="SAM" id="MobiDB-lite"/>
    </source>
</evidence>
<dbReference type="Gene3D" id="2.160.10.10">
    <property type="entry name" value="Hexapeptide repeat proteins"/>
    <property type="match status" value="1"/>
</dbReference>
<proteinExistence type="inferred from homology"/>
<dbReference type="PANTHER" id="PTHR23416">
    <property type="entry name" value="SIALIC ACID SYNTHASE-RELATED"/>
    <property type="match status" value="1"/>
</dbReference>
<feature type="region of interest" description="Disordered" evidence="4">
    <location>
        <begin position="1"/>
        <end position="27"/>
    </location>
</feature>
<evidence type="ECO:0000256" key="2">
    <source>
        <dbReference type="ARBA" id="ARBA00022679"/>
    </source>
</evidence>
<dbReference type="Proteomes" id="UP000037247">
    <property type="component" value="Unassembled WGS sequence"/>
</dbReference>
<name>A0ABR5I7F1_9ACTN</name>
<evidence type="ECO:0000256" key="1">
    <source>
        <dbReference type="ARBA" id="ARBA00007274"/>
    </source>
</evidence>
<dbReference type="PANTHER" id="PTHR23416:SF23">
    <property type="entry name" value="ACETYLTRANSFERASE C18B11.09C-RELATED"/>
    <property type="match status" value="1"/>
</dbReference>
<dbReference type="InterPro" id="IPR051159">
    <property type="entry name" value="Hexapeptide_acetyltransf"/>
</dbReference>
<dbReference type="SUPFAM" id="SSF51161">
    <property type="entry name" value="Trimeric LpxA-like enzymes"/>
    <property type="match status" value="1"/>
</dbReference>
<dbReference type="PROSITE" id="PS00101">
    <property type="entry name" value="HEXAPEP_TRANSFERASES"/>
    <property type="match status" value="1"/>
</dbReference>
<dbReference type="InterPro" id="IPR018357">
    <property type="entry name" value="Hexapep_transf_CS"/>
</dbReference>
<dbReference type="Pfam" id="PF00132">
    <property type="entry name" value="Hexapep"/>
    <property type="match status" value="1"/>
</dbReference>
<feature type="compositionally biased region" description="Basic and acidic residues" evidence="4">
    <location>
        <begin position="1"/>
        <end position="10"/>
    </location>
</feature>
<dbReference type="Pfam" id="PF14602">
    <property type="entry name" value="Hexapep_2"/>
    <property type="match status" value="1"/>
</dbReference>
<feature type="compositionally biased region" description="Polar residues" evidence="4">
    <location>
        <begin position="11"/>
        <end position="23"/>
    </location>
</feature>
<organism evidence="5 6">
    <name type="scientific">Gordonia jacobaea</name>
    <dbReference type="NCBI Taxonomy" id="122202"/>
    <lineage>
        <taxon>Bacteria</taxon>
        <taxon>Bacillati</taxon>
        <taxon>Actinomycetota</taxon>
        <taxon>Actinomycetes</taxon>
        <taxon>Mycobacteriales</taxon>
        <taxon>Gordoniaceae</taxon>
        <taxon>Gordonia</taxon>
    </lineage>
</organism>
<comment type="similarity">
    <text evidence="1">Belongs to the transferase hexapeptide repeat family.</text>
</comment>
<accession>A0ABR5I7F1</accession>
<comment type="caution">
    <text evidence="5">The sequence shown here is derived from an EMBL/GenBank/DDBJ whole genome shotgun (WGS) entry which is preliminary data.</text>
</comment>